<dbReference type="EMBL" id="JAGEMX010000025">
    <property type="protein sequence ID" value="MBO1835087.1"/>
    <property type="molecule type" value="Genomic_DNA"/>
</dbReference>
<evidence type="ECO:0000313" key="4">
    <source>
        <dbReference type="EMBL" id="WFN23358.1"/>
    </source>
</evidence>
<dbReference type="Proteomes" id="UP000611459">
    <property type="component" value="Unassembled WGS sequence"/>
</dbReference>
<geneLocation type="plasmid" evidence="4 6">
    <name>unnamed1</name>
</geneLocation>
<evidence type="ECO:0000313" key="6">
    <source>
        <dbReference type="Proteomes" id="UP001220209"/>
    </source>
</evidence>
<reference evidence="2" key="3">
    <citation type="submission" date="2021-01" db="EMBL/GenBank/DDBJ databases">
        <title>Outbreak of Burkholderia contaminns endophthalmitis traced to a clinical ventilation system.</title>
        <authorList>
            <person name="Lipuma J."/>
            <person name="Spilker T."/>
            <person name="Kratholm J."/>
        </authorList>
    </citation>
    <scope>NUCLEOTIDE SEQUENCE</scope>
    <source>
        <strain evidence="2">HI4954</strain>
    </source>
</reference>
<dbReference type="Proteomes" id="UP000664048">
    <property type="component" value="Unassembled WGS sequence"/>
</dbReference>
<protein>
    <submittedName>
        <fullName evidence="1">Uncharacterized protein</fullName>
    </submittedName>
</protein>
<dbReference type="RefSeq" id="WP_046543821.1">
    <property type="nucleotide sequence ID" value="NZ_AP018360.1"/>
</dbReference>
<dbReference type="AlphaFoldDB" id="A0A286P6R5"/>
<reference evidence="1" key="2">
    <citation type="journal article" date="2017" name="Genome Announc.">
        <title>High-Quality Draft Genome Sequence of Burkholderia contaminans CH-1, a Gram-Negative Bacterium That Metabolizes 2-Azahypoxanthine, a Plant Growth-Regulating Compound.</title>
        <authorList>
            <person name="Choi J.-H."/>
            <person name="Sugiura H."/>
            <person name="Moriuchi R."/>
            <person name="Kawagishi H."/>
            <person name="Dohra H."/>
        </authorList>
    </citation>
    <scope>NUCLEOTIDE SEQUENCE</scope>
    <source>
        <strain evidence="1">CH-1</strain>
        <plasmid evidence="1">pBC453</plasmid>
    </source>
</reference>
<dbReference type="EMBL" id="CP090643">
    <property type="protein sequence ID" value="WFN23358.1"/>
    <property type="molecule type" value="Genomic_DNA"/>
</dbReference>
<geneLocation type="plasmid" evidence="1">
    <name>pBC453</name>
</geneLocation>
<keyword evidence="5" id="KW-1185">Reference proteome</keyword>
<dbReference type="EMBL" id="AP018360">
    <property type="protein sequence ID" value="BBA45529.1"/>
    <property type="molecule type" value="Genomic_DNA"/>
</dbReference>
<gene>
    <name evidence="1" type="ORF">BCCH1_80400</name>
    <name evidence="3" type="ORF">J4M89_37470</name>
    <name evidence="2" type="ORF">JIN94_19405</name>
    <name evidence="4" type="ORF">LXE91_40210</name>
</gene>
<dbReference type="Proteomes" id="UP001220209">
    <property type="component" value="Plasmid unnamed1"/>
</dbReference>
<reference evidence="1" key="1">
    <citation type="journal article" date="2016" name="Biosci. Biotechnol. Biochem.">
        <title>Bioconversion of AHX to AOH by resting cells of Burkholderia contaminans CH-1.</title>
        <authorList>
            <person name="Choi J.H."/>
            <person name="Kikuchi A."/>
            <person name="Pumkaeo P."/>
            <person name="Hirai H."/>
            <person name="Tokuyama S."/>
            <person name="Kawagishi H."/>
        </authorList>
    </citation>
    <scope>NUCLEOTIDE SEQUENCE</scope>
    <source>
        <strain evidence="1">CH-1</strain>
        <plasmid evidence="1">pBC453</plasmid>
    </source>
</reference>
<dbReference type="GeneID" id="71060186"/>
<reference evidence="4 6" key="5">
    <citation type="submission" date="2021-12" db="EMBL/GenBank/DDBJ databases">
        <title>Genomic and phenotypic characterization of three Burkholderia contaminans isolates recovered from different sources.</title>
        <authorList>
            <person name="Lopez De Volder A."/>
            <person name="Fan Y."/>
            <person name="Nunvar J."/>
            <person name="Herrera T."/>
            <person name="Timp W."/>
            <person name="Degrossi J."/>
        </authorList>
    </citation>
    <scope>NUCLEOTIDE SEQUENCE [LARGE SCALE GENOMIC DNA]</scope>
    <source>
        <strain evidence="4 6">LMG 23361</strain>
        <plasmid evidence="4 6">unnamed1</plasmid>
    </source>
</reference>
<proteinExistence type="predicted"/>
<sequence>MRAKDRVLAKHPEAVVVREVGTFSSGRIRYKVMLKPTARKVVGYGQRESWAWADACRALGL</sequence>
<organism evidence="1">
    <name type="scientific">Burkholderia contaminans</name>
    <dbReference type="NCBI Taxonomy" id="488447"/>
    <lineage>
        <taxon>Bacteria</taxon>
        <taxon>Pseudomonadati</taxon>
        <taxon>Pseudomonadota</taxon>
        <taxon>Betaproteobacteria</taxon>
        <taxon>Burkholderiales</taxon>
        <taxon>Burkholderiaceae</taxon>
        <taxon>Burkholderia</taxon>
        <taxon>Burkholderia cepacia complex</taxon>
    </lineage>
</organism>
<evidence type="ECO:0000313" key="5">
    <source>
        <dbReference type="Proteomes" id="UP000664048"/>
    </source>
</evidence>
<dbReference type="EMBL" id="JAENIB010000007">
    <property type="protein sequence ID" value="MBK1932058.1"/>
    <property type="molecule type" value="Genomic_DNA"/>
</dbReference>
<reference evidence="3 5" key="4">
    <citation type="submission" date="2021-03" db="EMBL/GenBank/DDBJ databases">
        <title>Clinical course, treatment and visual outcome of an outbreak of Burkholderia contaminans endophthalmitis following cataract surgery.</title>
        <authorList>
            <person name="Lind C."/>
            <person name="Olsen K."/>
            <person name="Angelsen N.K."/>
            <person name="Krefting E.A."/>
            <person name="Fossen K."/>
            <person name="Gravningen K."/>
            <person name="Depoorter E."/>
            <person name="Vandamme P."/>
            <person name="Bertelsen G."/>
        </authorList>
    </citation>
    <scope>NUCLEOTIDE SEQUENCE [LARGE SCALE GENOMIC DNA]</scope>
    <source>
        <strain evidence="3 5">51242556</strain>
    </source>
</reference>
<evidence type="ECO:0000313" key="3">
    <source>
        <dbReference type="EMBL" id="MBO1835087.1"/>
    </source>
</evidence>
<accession>A0A286P6R5</accession>
<evidence type="ECO:0000313" key="1">
    <source>
        <dbReference type="EMBL" id="BBA45529.1"/>
    </source>
</evidence>
<name>A0A286P6R5_9BURK</name>
<keyword evidence="1" id="KW-0614">Plasmid</keyword>
<evidence type="ECO:0000313" key="2">
    <source>
        <dbReference type="EMBL" id="MBK1932058.1"/>
    </source>
</evidence>